<dbReference type="InParanoid" id="Q4N6A1"/>
<organism evidence="6 7">
    <name type="scientific">Theileria parva</name>
    <name type="common">East coast fever infection agent</name>
    <dbReference type="NCBI Taxonomy" id="5875"/>
    <lineage>
        <taxon>Eukaryota</taxon>
        <taxon>Sar</taxon>
        <taxon>Alveolata</taxon>
        <taxon>Apicomplexa</taxon>
        <taxon>Aconoidasida</taxon>
        <taxon>Piroplasmida</taxon>
        <taxon>Theileriidae</taxon>
        <taxon>Theileria</taxon>
    </lineage>
</organism>
<evidence type="ECO:0000256" key="1">
    <source>
        <dbReference type="ARBA" id="ARBA00005613"/>
    </source>
</evidence>
<keyword evidence="2" id="KW-0479">Metal-binding</keyword>
<keyword evidence="7" id="KW-1185">Reference proteome</keyword>
<evidence type="ECO:0000256" key="4">
    <source>
        <dbReference type="SAM" id="Phobius"/>
    </source>
</evidence>
<name>Q4N6A1_THEPA</name>
<feature type="domain" description="Yippee" evidence="5">
    <location>
        <begin position="36"/>
        <end position="164"/>
    </location>
</feature>
<keyword evidence="4" id="KW-0472">Membrane</keyword>
<evidence type="ECO:0000313" key="6">
    <source>
        <dbReference type="EMBL" id="EAN32322.1"/>
    </source>
</evidence>
<evidence type="ECO:0000259" key="5">
    <source>
        <dbReference type="PROSITE" id="PS51792"/>
    </source>
</evidence>
<sequence length="180" mass="20822">MGILHKYYLEGDDIYEYFLSITLHYFFTSIISITLIFLRCIDCGSHLTTSKELVSTSFRGRTGVAWLFTRIEHTTLILWTISSPKPNIEYIFQPEINILFRVVNVSEGPFEERMMTTGQHTIVDIYCNDCGANLGWKYEEATEESQKYKKGKFILEKALLKNNNPNYSSSVEDDNDVTDD</sequence>
<dbReference type="PANTHER" id="PTHR13848">
    <property type="entry name" value="PROTEIN YIPPEE-LIKE CG15309-RELATED"/>
    <property type="match status" value="1"/>
</dbReference>
<dbReference type="EMBL" id="AAGK01000002">
    <property type="protein sequence ID" value="EAN32322.1"/>
    <property type="molecule type" value="Genomic_DNA"/>
</dbReference>
<feature type="transmembrane region" description="Helical" evidence="4">
    <location>
        <begin position="17"/>
        <end position="38"/>
    </location>
</feature>
<dbReference type="GO" id="GO:0046872">
    <property type="term" value="F:metal ion binding"/>
    <property type="evidence" value="ECO:0007669"/>
    <property type="project" value="UniProtKB-KW"/>
</dbReference>
<evidence type="ECO:0000256" key="3">
    <source>
        <dbReference type="ARBA" id="ARBA00022833"/>
    </source>
</evidence>
<reference evidence="6 7" key="1">
    <citation type="journal article" date="2005" name="Science">
        <title>Genome sequence of Theileria parva, a bovine pathogen that transforms lymphocytes.</title>
        <authorList>
            <person name="Gardner M.J."/>
            <person name="Bishop R."/>
            <person name="Shah T."/>
            <person name="de Villiers E.P."/>
            <person name="Carlton J.M."/>
            <person name="Hall N."/>
            <person name="Ren Q."/>
            <person name="Paulsen I.T."/>
            <person name="Pain A."/>
            <person name="Berriman M."/>
            <person name="Wilson R.J.M."/>
            <person name="Sato S."/>
            <person name="Ralph S.A."/>
            <person name="Mann D.J."/>
            <person name="Xiong Z."/>
            <person name="Shallom S.J."/>
            <person name="Weidman J."/>
            <person name="Jiang L."/>
            <person name="Lynn J."/>
            <person name="Weaver B."/>
            <person name="Shoaibi A."/>
            <person name="Domingo A.R."/>
            <person name="Wasawo D."/>
            <person name="Crabtree J."/>
            <person name="Wortman J.R."/>
            <person name="Haas B."/>
            <person name="Angiuoli S.V."/>
            <person name="Creasy T.H."/>
            <person name="Lu C."/>
            <person name="Suh B."/>
            <person name="Silva J.C."/>
            <person name="Utterback T.R."/>
            <person name="Feldblyum T.V."/>
            <person name="Pertea M."/>
            <person name="Allen J."/>
            <person name="Nierman W.C."/>
            <person name="Taracha E.L.N."/>
            <person name="Salzberg S.L."/>
            <person name="White O.R."/>
            <person name="Fitzhugh H.A."/>
            <person name="Morzaria S."/>
            <person name="Venter J.C."/>
            <person name="Fraser C.M."/>
            <person name="Nene V."/>
        </authorList>
    </citation>
    <scope>NUCLEOTIDE SEQUENCE [LARGE SCALE GENOMIC DNA]</scope>
    <source>
        <strain evidence="6 7">Muguga</strain>
    </source>
</reference>
<keyword evidence="4" id="KW-0812">Transmembrane</keyword>
<dbReference type="InterPro" id="IPR004910">
    <property type="entry name" value="Yippee/Mis18/Cereblon"/>
</dbReference>
<protein>
    <recommendedName>
        <fullName evidence="5">Yippee domain-containing protein</fullName>
    </recommendedName>
</protein>
<gene>
    <name evidence="6" type="ordered locus">TP02_0036</name>
</gene>
<dbReference type="AlphaFoldDB" id="Q4N6A1"/>
<keyword evidence="4" id="KW-1133">Transmembrane helix</keyword>
<dbReference type="KEGG" id="tpv:TP02_0036"/>
<proteinExistence type="inferred from homology"/>
<keyword evidence="3" id="KW-0862">Zinc</keyword>
<comment type="caution">
    <text evidence="6">The sequence shown here is derived from an EMBL/GenBank/DDBJ whole genome shotgun (WGS) entry which is preliminary data.</text>
</comment>
<dbReference type="PROSITE" id="PS51792">
    <property type="entry name" value="YIPPEE"/>
    <property type="match status" value="1"/>
</dbReference>
<dbReference type="STRING" id="5875.Q4N6A1"/>
<dbReference type="Proteomes" id="UP000001949">
    <property type="component" value="Unassembled WGS sequence"/>
</dbReference>
<evidence type="ECO:0000313" key="7">
    <source>
        <dbReference type="Proteomes" id="UP000001949"/>
    </source>
</evidence>
<dbReference type="InterPro" id="IPR039058">
    <property type="entry name" value="Yippee_fam"/>
</dbReference>
<dbReference type="FunCoup" id="Q4N6A1">
    <property type="interactions" value="9"/>
</dbReference>
<dbReference type="eggNOG" id="KOG3399">
    <property type="taxonomic scope" value="Eukaryota"/>
</dbReference>
<evidence type="ECO:0000256" key="2">
    <source>
        <dbReference type="ARBA" id="ARBA00022723"/>
    </source>
</evidence>
<dbReference type="VEuPathDB" id="PiroplasmaDB:TpMuguga_02g00036"/>
<comment type="similarity">
    <text evidence="1">Belongs to the yippee family.</text>
</comment>
<dbReference type="InterPro" id="IPR034751">
    <property type="entry name" value="Yippee"/>
</dbReference>
<dbReference type="Pfam" id="PF03226">
    <property type="entry name" value="Yippee-Mis18"/>
    <property type="match status" value="1"/>
</dbReference>
<accession>Q4N6A1</accession>